<gene>
    <name evidence="1" type="ORF">NDU88_002838</name>
</gene>
<reference evidence="1" key="1">
    <citation type="journal article" date="2022" name="bioRxiv">
        <title>Sequencing and chromosome-scale assembly of the giantPleurodeles waltlgenome.</title>
        <authorList>
            <person name="Brown T."/>
            <person name="Elewa A."/>
            <person name="Iarovenko S."/>
            <person name="Subramanian E."/>
            <person name="Araus A.J."/>
            <person name="Petzold A."/>
            <person name="Susuki M."/>
            <person name="Suzuki K.-i.T."/>
            <person name="Hayashi T."/>
            <person name="Toyoda A."/>
            <person name="Oliveira C."/>
            <person name="Osipova E."/>
            <person name="Leigh N.D."/>
            <person name="Simon A."/>
            <person name="Yun M.H."/>
        </authorList>
    </citation>
    <scope>NUCLEOTIDE SEQUENCE</scope>
    <source>
        <strain evidence="1">20211129_DDA</strain>
        <tissue evidence="1">Liver</tissue>
    </source>
</reference>
<name>A0AAV7LDI4_PLEWA</name>
<evidence type="ECO:0000313" key="1">
    <source>
        <dbReference type="EMBL" id="KAJ1089691.1"/>
    </source>
</evidence>
<proteinExistence type="predicted"/>
<dbReference type="AlphaFoldDB" id="A0AAV7LDI4"/>
<evidence type="ECO:0000313" key="2">
    <source>
        <dbReference type="Proteomes" id="UP001066276"/>
    </source>
</evidence>
<comment type="caution">
    <text evidence="1">The sequence shown here is derived from an EMBL/GenBank/DDBJ whole genome shotgun (WGS) entry which is preliminary data.</text>
</comment>
<dbReference type="Proteomes" id="UP001066276">
    <property type="component" value="Chromosome 11"/>
</dbReference>
<keyword evidence="2" id="KW-1185">Reference proteome</keyword>
<sequence>MRWRLEALLVVEPVVEPGAGPAECGLEYGGGPQRLPGAVRSSGGGDPGAGVLPTLAIDCTTFGGEEEE</sequence>
<organism evidence="1 2">
    <name type="scientific">Pleurodeles waltl</name>
    <name type="common">Iberian ribbed newt</name>
    <dbReference type="NCBI Taxonomy" id="8319"/>
    <lineage>
        <taxon>Eukaryota</taxon>
        <taxon>Metazoa</taxon>
        <taxon>Chordata</taxon>
        <taxon>Craniata</taxon>
        <taxon>Vertebrata</taxon>
        <taxon>Euteleostomi</taxon>
        <taxon>Amphibia</taxon>
        <taxon>Batrachia</taxon>
        <taxon>Caudata</taxon>
        <taxon>Salamandroidea</taxon>
        <taxon>Salamandridae</taxon>
        <taxon>Pleurodelinae</taxon>
        <taxon>Pleurodeles</taxon>
    </lineage>
</organism>
<dbReference type="EMBL" id="JANPWB010000015">
    <property type="protein sequence ID" value="KAJ1089691.1"/>
    <property type="molecule type" value="Genomic_DNA"/>
</dbReference>
<accession>A0AAV7LDI4</accession>
<protein>
    <submittedName>
        <fullName evidence="1">Uncharacterized protein</fullName>
    </submittedName>
</protein>